<keyword evidence="17" id="KW-1185">Reference proteome</keyword>
<dbReference type="InterPro" id="IPR008424">
    <property type="entry name" value="Ig_C2-set"/>
</dbReference>
<dbReference type="InterPro" id="IPR015631">
    <property type="entry name" value="CD2/SLAM_rcpt"/>
</dbReference>
<dbReference type="Proteomes" id="UP000551758">
    <property type="component" value="Unassembled WGS sequence"/>
</dbReference>
<dbReference type="Gene3D" id="2.60.40.10">
    <property type="entry name" value="Immunoglobulins"/>
    <property type="match status" value="2"/>
</dbReference>
<evidence type="ECO:0000313" key="16">
    <source>
        <dbReference type="EMBL" id="KAF5910944.1"/>
    </source>
</evidence>
<keyword evidence="10" id="KW-0325">Glycoprotein</keyword>
<evidence type="ECO:0000256" key="9">
    <source>
        <dbReference type="ARBA" id="ARBA00023157"/>
    </source>
</evidence>
<dbReference type="AlphaFoldDB" id="A0A7J7E5Q2"/>
<dbReference type="GO" id="GO:0005102">
    <property type="term" value="F:signaling receptor binding"/>
    <property type="evidence" value="ECO:0007669"/>
    <property type="project" value="TreeGrafter"/>
</dbReference>
<dbReference type="EMBL" id="JACDTQ010004046">
    <property type="protein sequence ID" value="KAF5910944.1"/>
    <property type="molecule type" value="Genomic_DNA"/>
</dbReference>
<organism evidence="16 17">
    <name type="scientific">Diceros bicornis minor</name>
    <name type="common">South-central black rhinoceros</name>
    <dbReference type="NCBI Taxonomy" id="77932"/>
    <lineage>
        <taxon>Eukaryota</taxon>
        <taxon>Metazoa</taxon>
        <taxon>Chordata</taxon>
        <taxon>Craniata</taxon>
        <taxon>Vertebrata</taxon>
        <taxon>Euteleostomi</taxon>
        <taxon>Mammalia</taxon>
        <taxon>Eutheria</taxon>
        <taxon>Laurasiatheria</taxon>
        <taxon>Perissodactyla</taxon>
        <taxon>Rhinocerotidae</taxon>
        <taxon>Diceros</taxon>
    </lineage>
</organism>
<dbReference type="GO" id="GO:0098609">
    <property type="term" value="P:cell-cell adhesion"/>
    <property type="evidence" value="ECO:0007669"/>
    <property type="project" value="TreeGrafter"/>
</dbReference>
<evidence type="ECO:0000256" key="4">
    <source>
        <dbReference type="ARBA" id="ARBA00022729"/>
    </source>
</evidence>
<gene>
    <name evidence="16" type="ORF">HPG69_000908</name>
</gene>
<dbReference type="InterPro" id="IPR036179">
    <property type="entry name" value="Ig-like_dom_sf"/>
</dbReference>
<dbReference type="InterPro" id="IPR015632">
    <property type="entry name" value="CD2"/>
</dbReference>
<dbReference type="GO" id="GO:0032729">
    <property type="term" value="P:positive regulation of type II interferon production"/>
    <property type="evidence" value="ECO:0007669"/>
    <property type="project" value="TreeGrafter"/>
</dbReference>
<feature type="transmembrane region" description="Helical" evidence="13">
    <location>
        <begin position="206"/>
        <end position="230"/>
    </location>
</feature>
<comment type="caution">
    <text evidence="16">The sequence shown here is derived from an EMBL/GenBank/DDBJ whole genome shotgun (WGS) entry which is preliminary data.</text>
</comment>
<evidence type="ECO:0000256" key="14">
    <source>
        <dbReference type="SAM" id="SignalP"/>
    </source>
</evidence>
<dbReference type="Pfam" id="PF05790">
    <property type="entry name" value="C2-set"/>
    <property type="match status" value="1"/>
</dbReference>
<evidence type="ECO:0000256" key="7">
    <source>
        <dbReference type="ARBA" id="ARBA00022989"/>
    </source>
</evidence>
<dbReference type="InterPro" id="IPR013783">
    <property type="entry name" value="Ig-like_fold"/>
</dbReference>
<evidence type="ECO:0000256" key="3">
    <source>
        <dbReference type="ARBA" id="ARBA00022692"/>
    </source>
</evidence>
<keyword evidence="9" id="KW-1015">Disulfide bond</keyword>
<keyword evidence="2" id="KW-1003">Cell membrane</keyword>
<sequence length="404" mass="45444">MNLTCKILASFLLICFFSSKGAVSGKNIIIWGALDHDINLDIPDFPRNNAIDDILWKKGKTKIAQRKYDRTFYQNNETYEIFKNGTLKIKHLESIHNDTYQVLIYDTKGKYVLDKTFDLRILETVSKPKISWSCINTTLTCEVTKGTDPELKLYLNGKTIREGHEKVIVYKWTTNLNASFNCTANNTISKETSTVAIKCAEKGLDFYLIGGICGGGLILIVFVILFILYITKRRKQNSRRNDEELEIRAHKVASEERGRKPHQMPGSTPQAPAASQPPPPPCHRPQAPGHRPQAPGHRPLPPGHRVQHQQQKRLAPAPGTQAYQQKGPPLPRPRVQPKPPRGATENSKMPSLRLPNEKEVVDVTAGSNLVTSIHLGHLHPHQSNQNMLPSSQLQSWPHNLLVDL</sequence>
<feature type="compositionally biased region" description="Basic and acidic residues" evidence="12">
    <location>
        <begin position="239"/>
        <end position="258"/>
    </location>
</feature>
<keyword evidence="7 13" id="KW-1133">Transmembrane helix</keyword>
<dbReference type="PRINTS" id="PR01870">
    <property type="entry name" value="CD2ANTIGEN"/>
</dbReference>
<evidence type="ECO:0000256" key="6">
    <source>
        <dbReference type="ARBA" id="ARBA00022889"/>
    </source>
</evidence>
<keyword evidence="5" id="KW-0677">Repeat</keyword>
<proteinExistence type="predicted"/>
<feature type="region of interest" description="Disordered" evidence="12">
    <location>
        <begin position="237"/>
        <end position="354"/>
    </location>
</feature>
<feature type="compositionally biased region" description="Pro residues" evidence="12">
    <location>
        <begin position="328"/>
        <end position="340"/>
    </location>
</feature>
<feature type="chain" id="PRO_5029653458" description="Immunoglobulin C2-set domain-containing protein" evidence="14">
    <location>
        <begin position="26"/>
        <end position="404"/>
    </location>
</feature>
<evidence type="ECO:0000256" key="13">
    <source>
        <dbReference type="SAM" id="Phobius"/>
    </source>
</evidence>
<protein>
    <recommendedName>
        <fullName evidence="15">Immunoglobulin C2-set domain-containing protein</fullName>
    </recommendedName>
</protein>
<reference evidence="16 17" key="1">
    <citation type="journal article" date="2020" name="Mol. Biol. Evol.">
        <title>Interspecific Gene Flow and the Evolution of Specialization in Black and White Rhinoceros.</title>
        <authorList>
            <person name="Moodley Y."/>
            <person name="Westbury M.V."/>
            <person name="Russo I.M."/>
            <person name="Gopalakrishnan S."/>
            <person name="Rakotoarivelo A."/>
            <person name="Olsen R.A."/>
            <person name="Prost S."/>
            <person name="Tunstall T."/>
            <person name="Ryder O.A."/>
            <person name="Dalen L."/>
            <person name="Bruford M.W."/>
        </authorList>
    </citation>
    <scope>NUCLEOTIDE SEQUENCE [LARGE SCALE GENOMIC DNA]</scope>
    <source>
        <strain evidence="16">SBR-YM</strain>
        <tissue evidence="16">Skin</tissue>
    </source>
</reference>
<feature type="domain" description="Immunoglobulin C2-set" evidence="15">
    <location>
        <begin position="130"/>
        <end position="200"/>
    </location>
</feature>
<keyword evidence="3 13" id="KW-0812">Transmembrane</keyword>
<dbReference type="SUPFAM" id="SSF48726">
    <property type="entry name" value="Immunoglobulin"/>
    <property type="match status" value="2"/>
</dbReference>
<evidence type="ECO:0000313" key="17">
    <source>
        <dbReference type="Proteomes" id="UP000551758"/>
    </source>
</evidence>
<evidence type="ECO:0000256" key="12">
    <source>
        <dbReference type="SAM" id="MobiDB-lite"/>
    </source>
</evidence>
<keyword evidence="6" id="KW-0130">Cell adhesion</keyword>
<accession>A0A7J7E5Q2</accession>
<feature type="signal peptide" evidence="14">
    <location>
        <begin position="1"/>
        <end position="25"/>
    </location>
</feature>
<keyword evidence="4 14" id="KW-0732">Signal</keyword>
<comment type="subcellular location">
    <subcellularLocation>
        <location evidence="1">Cell membrane</location>
        <topology evidence="1">Single-pass type I membrane protein</topology>
    </subcellularLocation>
</comment>
<keyword evidence="8 13" id="KW-0472">Membrane</keyword>
<dbReference type="PANTHER" id="PTHR12080:SF54">
    <property type="entry name" value="T-CELL SURFACE ANTIGEN CD2"/>
    <property type="match status" value="1"/>
</dbReference>
<evidence type="ECO:0000256" key="5">
    <source>
        <dbReference type="ARBA" id="ARBA00022737"/>
    </source>
</evidence>
<evidence type="ECO:0000256" key="8">
    <source>
        <dbReference type="ARBA" id="ARBA00023136"/>
    </source>
</evidence>
<evidence type="ECO:0000256" key="2">
    <source>
        <dbReference type="ARBA" id="ARBA00022475"/>
    </source>
</evidence>
<evidence type="ECO:0000259" key="15">
    <source>
        <dbReference type="Pfam" id="PF05790"/>
    </source>
</evidence>
<name>A0A7J7E5Q2_DICBM</name>
<evidence type="ECO:0000256" key="11">
    <source>
        <dbReference type="ARBA" id="ARBA00023319"/>
    </source>
</evidence>
<keyword evidence="11" id="KW-0393">Immunoglobulin domain</keyword>
<dbReference type="GO" id="GO:0005886">
    <property type="term" value="C:plasma membrane"/>
    <property type="evidence" value="ECO:0007669"/>
    <property type="project" value="UniProtKB-SubCell"/>
</dbReference>
<dbReference type="PANTHER" id="PTHR12080">
    <property type="entry name" value="SIGNALING LYMPHOCYTIC ACTIVATION MOLECULE"/>
    <property type="match status" value="1"/>
</dbReference>
<evidence type="ECO:0000256" key="10">
    <source>
        <dbReference type="ARBA" id="ARBA00023180"/>
    </source>
</evidence>
<evidence type="ECO:0000256" key="1">
    <source>
        <dbReference type="ARBA" id="ARBA00004251"/>
    </source>
</evidence>